<dbReference type="Pfam" id="PF00144">
    <property type="entry name" value="Beta-lactamase"/>
    <property type="match status" value="1"/>
</dbReference>
<dbReference type="InterPro" id="IPR001466">
    <property type="entry name" value="Beta-lactam-related"/>
</dbReference>
<dbReference type="InterPro" id="IPR050491">
    <property type="entry name" value="AmpC-like"/>
</dbReference>
<feature type="transmembrane region" description="Helical" evidence="1">
    <location>
        <begin position="16"/>
        <end position="34"/>
    </location>
</feature>
<dbReference type="Gene3D" id="3.40.710.10">
    <property type="entry name" value="DD-peptidase/beta-lactamase superfamily"/>
    <property type="match status" value="1"/>
</dbReference>
<evidence type="ECO:0000313" key="4">
    <source>
        <dbReference type="RefSeq" id="XP_022255340.1"/>
    </source>
</evidence>
<keyword evidence="1" id="KW-1133">Transmembrane helix</keyword>
<gene>
    <name evidence="4" type="primary">LOC106470993</name>
</gene>
<name>A0ABM1THI4_LIMPO</name>
<keyword evidence="1" id="KW-0472">Membrane</keyword>
<dbReference type="PANTHER" id="PTHR46825:SF9">
    <property type="entry name" value="BETA-LACTAMASE-RELATED DOMAIN-CONTAINING PROTEIN"/>
    <property type="match status" value="1"/>
</dbReference>
<evidence type="ECO:0000259" key="2">
    <source>
        <dbReference type="Pfam" id="PF00144"/>
    </source>
</evidence>
<dbReference type="Proteomes" id="UP000694941">
    <property type="component" value="Unplaced"/>
</dbReference>
<evidence type="ECO:0000313" key="3">
    <source>
        <dbReference type="Proteomes" id="UP000694941"/>
    </source>
</evidence>
<protein>
    <submittedName>
        <fullName evidence="4">Uncharacterized protein LOC106470993</fullName>
    </submittedName>
</protein>
<evidence type="ECO:0000256" key="1">
    <source>
        <dbReference type="SAM" id="Phobius"/>
    </source>
</evidence>
<keyword evidence="1" id="KW-0812">Transmembrane</keyword>
<proteinExistence type="predicted"/>
<dbReference type="RefSeq" id="XP_022255340.1">
    <property type="nucleotide sequence ID" value="XM_022399632.1"/>
</dbReference>
<reference evidence="4" key="1">
    <citation type="submission" date="2025-08" db="UniProtKB">
        <authorList>
            <consortium name="RefSeq"/>
        </authorList>
    </citation>
    <scope>IDENTIFICATION</scope>
    <source>
        <tissue evidence="4">Muscle</tissue>
    </source>
</reference>
<keyword evidence="3" id="KW-1185">Reference proteome</keyword>
<dbReference type="SUPFAM" id="SSF56601">
    <property type="entry name" value="beta-lactamase/transpeptidase-like"/>
    <property type="match status" value="1"/>
</dbReference>
<sequence>MENASFSMVNLQTNKLEMFGLINVITGVIFYLLFKRGTGKIPRPFYFSDNDSRLIDDEVSRVMQNYNYSEAFLGVTLDGTLVYQQVYNNGSEPTVPYVNSASVTKHLIGLAILKLVETQQINIHDKVFGSSGIINSFLHWERFRCQVSDSRLYEIKIHHLLDQTSGLECVTNSKSRVSLTVQLPEDFQKTGVLSQKFFTKFLHCLVREPLVHPPGFQQCPGPEGFLVLAYILQSLTSMSWKDYVNQHILQPIGMRPSVKNESHCRPDEDVNSIQPTRDPYIKPSNDGYHHISRKQYIDKIFSWKFSATDLLRLFSFYCSSSPIIFISNATVSRMLSKPPSGCPQLVTKWLALGFHVNSHDKLWTESDRRTSSNDFVIACDNVLHNTRYTIQSITKTGQKRCSCWVVVFREKKNRRLIYEFKRVFDSIPMPTLPVLVYPDVADLVIKTKDGSKQVMIKFRVHASDVVTYFRNVNQSQLIVTFVSYFVYKKCNCFSFILYQDNTSSQLFQKGPEPFFVNLETFVGSSQNGSGLILEDVVRKNELGTGTSSAGNSCDAQVLNISRAELGQTIMTYTNKGYFLKKLYCWSRNSNWDKFKLVVVFTRAKTPKWILQDDLSMSDVRRLSQHYSINGFLVRELCARVVSDKLVFLTRWVKE</sequence>
<organism evidence="3 4">
    <name type="scientific">Limulus polyphemus</name>
    <name type="common">Atlantic horseshoe crab</name>
    <dbReference type="NCBI Taxonomy" id="6850"/>
    <lineage>
        <taxon>Eukaryota</taxon>
        <taxon>Metazoa</taxon>
        <taxon>Ecdysozoa</taxon>
        <taxon>Arthropoda</taxon>
        <taxon>Chelicerata</taxon>
        <taxon>Merostomata</taxon>
        <taxon>Xiphosura</taxon>
        <taxon>Limulidae</taxon>
        <taxon>Limulus</taxon>
    </lineage>
</organism>
<dbReference type="InterPro" id="IPR012338">
    <property type="entry name" value="Beta-lactam/transpept-like"/>
</dbReference>
<dbReference type="PANTHER" id="PTHR46825">
    <property type="entry name" value="D-ALANYL-D-ALANINE-CARBOXYPEPTIDASE/ENDOPEPTIDASE AMPH"/>
    <property type="match status" value="1"/>
</dbReference>
<feature type="domain" description="Beta-lactamase-related" evidence="2">
    <location>
        <begin position="56"/>
        <end position="255"/>
    </location>
</feature>
<accession>A0ABM1THI4</accession>
<dbReference type="GeneID" id="106470993"/>